<evidence type="ECO:0000256" key="5">
    <source>
        <dbReference type="SAM" id="Coils"/>
    </source>
</evidence>
<keyword evidence="1" id="KW-0479">Metal-binding</keyword>
<evidence type="ECO:0000313" key="9">
    <source>
        <dbReference type="Proteomes" id="UP000007110"/>
    </source>
</evidence>
<dbReference type="PROSITE" id="PS50089">
    <property type="entry name" value="ZF_RING_2"/>
    <property type="match status" value="1"/>
</dbReference>
<sequence>MANLRNTTSLMAEETKTEPCLQSLVCLLCLDMINDATALSCGHTFCRMCLERYDGSFPNKDHLICPQCKELTQLSENRIKDLPSSPVVNGLIDEYDGHGGEVNAIIATRLKCTACQFHGEVMCLCSSCNKHMCEKCLECHQHLNVFRGHTVISVEEMILYGGSLTSWQDPSRFCSTHVSESKNIFCENCARYICLKCVIDHRDHTLKQRDHFEGELQKKVNNLSQRTAMKKAQLQKNIKCTALQRPKVRISLGKLRQAVNDEYHEKATQLKVNHQVLVEEIDALEQDLVEDLNSLKESDRQRIRSMCSAISLVSSCRLGCLETNSLSTHTLLCEELENMMQNGEDKTSLAAVAEKALNTTFQPSGDSNTLTLGDITTLNALHKYSQLNITRCVNLLGKVWGITTFSRESIAIGYWGDHHGIDIIDSAGNTKRYTRIPPGTECRDLVFQEDGTLYASTGEKEVRMYSAKGYWESTITIASVGYVLALNRSPSDEIIIVNGTNNVYIYDSTGSKVKHTVQTKHGVTLQASATSSGLIVASCSRSRELDVVVVYDRDGNAGKPVEAPKNVCLYAAVDREDRVYVAGVDCESGKVKIICYALDGLELKEMVNFKESSLVLLQHGWCCLVSLSRDKLAFACDDKLYFITVNDNYG</sequence>
<dbReference type="GeneID" id="105442330"/>
<dbReference type="KEGG" id="spu:105442330"/>
<dbReference type="Pfam" id="PF13923">
    <property type="entry name" value="zf-C3HC4_2"/>
    <property type="match status" value="1"/>
</dbReference>
<keyword evidence="9" id="KW-1185">Reference proteome</keyword>
<evidence type="ECO:0000256" key="4">
    <source>
        <dbReference type="PROSITE-ProRule" id="PRU00024"/>
    </source>
</evidence>
<dbReference type="SMART" id="SM00336">
    <property type="entry name" value="BBOX"/>
    <property type="match status" value="2"/>
</dbReference>
<dbReference type="Gene3D" id="2.130.10.10">
    <property type="entry name" value="YVTN repeat-like/Quinoprotein amine dehydrogenase"/>
    <property type="match status" value="1"/>
</dbReference>
<dbReference type="InterPro" id="IPR047153">
    <property type="entry name" value="TRIM45/56/19-like"/>
</dbReference>
<feature type="domain" description="B box-type" evidence="7">
    <location>
        <begin position="169"/>
        <end position="209"/>
    </location>
</feature>
<proteinExistence type="predicted"/>
<dbReference type="GO" id="GO:0061630">
    <property type="term" value="F:ubiquitin protein ligase activity"/>
    <property type="evidence" value="ECO:0000318"/>
    <property type="project" value="GO_Central"/>
</dbReference>
<keyword evidence="2 4" id="KW-0863">Zinc-finger</keyword>
<accession>A0A7M7HMB9</accession>
<evidence type="ECO:0000256" key="3">
    <source>
        <dbReference type="ARBA" id="ARBA00022833"/>
    </source>
</evidence>
<dbReference type="PROSITE" id="PS50119">
    <property type="entry name" value="ZF_BBOX"/>
    <property type="match status" value="2"/>
</dbReference>
<dbReference type="InterPro" id="IPR017907">
    <property type="entry name" value="Znf_RING_CS"/>
</dbReference>
<dbReference type="RefSeq" id="XP_011672623.2">
    <property type="nucleotide sequence ID" value="XM_011674321.2"/>
</dbReference>
<dbReference type="PANTHER" id="PTHR25462:SF229">
    <property type="entry name" value="TRANSCRIPTION INTERMEDIARY FACTOR 1-BETA"/>
    <property type="match status" value="1"/>
</dbReference>
<evidence type="ECO:0000259" key="6">
    <source>
        <dbReference type="PROSITE" id="PS50089"/>
    </source>
</evidence>
<dbReference type="SUPFAM" id="SSF57850">
    <property type="entry name" value="RING/U-box"/>
    <property type="match status" value="1"/>
</dbReference>
<evidence type="ECO:0000256" key="1">
    <source>
        <dbReference type="ARBA" id="ARBA00022723"/>
    </source>
</evidence>
<dbReference type="InterPro" id="IPR013083">
    <property type="entry name" value="Znf_RING/FYVE/PHD"/>
</dbReference>
<dbReference type="Proteomes" id="UP000007110">
    <property type="component" value="Unassembled WGS sequence"/>
</dbReference>
<dbReference type="SUPFAM" id="SSF57845">
    <property type="entry name" value="B-box zinc-binding domain"/>
    <property type="match status" value="1"/>
</dbReference>
<feature type="domain" description="B box-type" evidence="7">
    <location>
        <begin position="107"/>
        <end position="154"/>
    </location>
</feature>
<dbReference type="GO" id="GO:0008270">
    <property type="term" value="F:zinc ion binding"/>
    <property type="evidence" value="ECO:0007669"/>
    <property type="project" value="UniProtKB-KW"/>
</dbReference>
<dbReference type="EnsemblMetazoa" id="XM_011674321">
    <property type="protein sequence ID" value="XP_011672623"/>
    <property type="gene ID" value="LOC105442330"/>
</dbReference>
<dbReference type="InterPro" id="IPR001841">
    <property type="entry name" value="Znf_RING"/>
</dbReference>
<reference evidence="8" key="2">
    <citation type="submission" date="2021-01" db="UniProtKB">
        <authorList>
            <consortium name="EnsemblMetazoa"/>
        </authorList>
    </citation>
    <scope>IDENTIFICATION</scope>
</reference>
<dbReference type="OrthoDB" id="6105938at2759"/>
<dbReference type="Gene3D" id="3.30.160.60">
    <property type="entry name" value="Classic Zinc Finger"/>
    <property type="match status" value="1"/>
</dbReference>
<reference evidence="9" key="1">
    <citation type="submission" date="2015-02" db="EMBL/GenBank/DDBJ databases">
        <title>Genome sequencing for Strongylocentrotus purpuratus.</title>
        <authorList>
            <person name="Murali S."/>
            <person name="Liu Y."/>
            <person name="Vee V."/>
            <person name="English A."/>
            <person name="Wang M."/>
            <person name="Skinner E."/>
            <person name="Han Y."/>
            <person name="Muzny D.M."/>
            <person name="Worley K.C."/>
            <person name="Gibbs R.A."/>
        </authorList>
    </citation>
    <scope>NUCLEOTIDE SEQUENCE</scope>
</reference>
<evidence type="ECO:0000256" key="2">
    <source>
        <dbReference type="ARBA" id="ARBA00022771"/>
    </source>
</evidence>
<dbReference type="InterPro" id="IPR015943">
    <property type="entry name" value="WD40/YVTN_repeat-like_dom_sf"/>
</dbReference>
<evidence type="ECO:0000313" key="8">
    <source>
        <dbReference type="EnsemblMetazoa" id="XP_011672623"/>
    </source>
</evidence>
<name>A0A7M7HMB9_STRPU</name>
<feature type="domain" description="RING-type" evidence="6">
    <location>
        <begin position="26"/>
        <end position="69"/>
    </location>
</feature>
<keyword evidence="3" id="KW-0862">Zinc</keyword>
<evidence type="ECO:0000259" key="7">
    <source>
        <dbReference type="PROSITE" id="PS50119"/>
    </source>
</evidence>
<dbReference type="SUPFAM" id="SSF101898">
    <property type="entry name" value="NHL repeat"/>
    <property type="match status" value="1"/>
</dbReference>
<keyword evidence="5" id="KW-0175">Coiled coil</keyword>
<dbReference type="OMA" id="GYWESTI"/>
<dbReference type="Gene3D" id="3.30.40.10">
    <property type="entry name" value="Zinc/RING finger domain, C3HC4 (zinc finger)"/>
    <property type="match status" value="1"/>
</dbReference>
<dbReference type="InParanoid" id="A0A7M7HMB9"/>
<protein>
    <submittedName>
        <fullName evidence="8">Uncharacterized protein</fullName>
    </submittedName>
</protein>
<dbReference type="AlphaFoldDB" id="A0A7M7HMB9"/>
<dbReference type="PROSITE" id="PS00518">
    <property type="entry name" value="ZF_RING_1"/>
    <property type="match status" value="1"/>
</dbReference>
<dbReference type="PANTHER" id="PTHR25462">
    <property type="entry name" value="BONUS, ISOFORM C-RELATED"/>
    <property type="match status" value="1"/>
</dbReference>
<dbReference type="Pfam" id="PF00643">
    <property type="entry name" value="zf-B_box"/>
    <property type="match status" value="1"/>
</dbReference>
<dbReference type="SMART" id="SM00184">
    <property type="entry name" value="RING"/>
    <property type="match status" value="1"/>
</dbReference>
<dbReference type="InterPro" id="IPR000315">
    <property type="entry name" value="Znf_B-box"/>
</dbReference>
<organism evidence="8 9">
    <name type="scientific">Strongylocentrotus purpuratus</name>
    <name type="common">Purple sea urchin</name>
    <dbReference type="NCBI Taxonomy" id="7668"/>
    <lineage>
        <taxon>Eukaryota</taxon>
        <taxon>Metazoa</taxon>
        <taxon>Echinodermata</taxon>
        <taxon>Eleutherozoa</taxon>
        <taxon>Echinozoa</taxon>
        <taxon>Echinoidea</taxon>
        <taxon>Euechinoidea</taxon>
        <taxon>Echinacea</taxon>
        <taxon>Camarodonta</taxon>
        <taxon>Echinidea</taxon>
        <taxon>Strongylocentrotidae</taxon>
        <taxon>Strongylocentrotus</taxon>
    </lineage>
</organism>
<feature type="coiled-coil region" evidence="5">
    <location>
        <begin position="267"/>
        <end position="301"/>
    </location>
</feature>